<evidence type="ECO:0000313" key="3">
    <source>
        <dbReference type="EMBL" id="KVG70770.1"/>
    </source>
</evidence>
<accession>A0A103RMU2</accession>
<feature type="signal peptide" evidence="2">
    <location>
        <begin position="1"/>
        <end position="21"/>
    </location>
</feature>
<feature type="chain" id="PRO_5007117569" description="DUF4148 domain-containing protein" evidence="2">
    <location>
        <begin position="22"/>
        <end position="98"/>
    </location>
</feature>
<evidence type="ECO:0008006" key="5">
    <source>
        <dbReference type="Google" id="ProtNLM"/>
    </source>
</evidence>
<dbReference type="AlphaFoldDB" id="A0A103RMU2"/>
<dbReference type="InterPro" id="IPR025421">
    <property type="entry name" value="DUF4148"/>
</dbReference>
<evidence type="ECO:0000313" key="4">
    <source>
        <dbReference type="Proteomes" id="UP000064029"/>
    </source>
</evidence>
<dbReference type="Proteomes" id="UP000064029">
    <property type="component" value="Unassembled WGS sequence"/>
</dbReference>
<evidence type="ECO:0000256" key="1">
    <source>
        <dbReference type="SAM" id="MobiDB-lite"/>
    </source>
</evidence>
<dbReference type="Pfam" id="PF13663">
    <property type="entry name" value="DUF4148"/>
    <property type="match status" value="1"/>
</dbReference>
<name>A0A103RMU2_9BURK</name>
<feature type="region of interest" description="Disordered" evidence="1">
    <location>
        <begin position="65"/>
        <end position="98"/>
    </location>
</feature>
<protein>
    <recommendedName>
        <fullName evidence="5">DUF4148 domain-containing protein</fullName>
    </recommendedName>
</protein>
<dbReference type="EMBL" id="LOXM01000085">
    <property type="protein sequence ID" value="KVG70770.1"/>
    <property type="molecule type" value="Genomic_DNA"/>
</dbReference>
<sequence length="98" mass="10107">MKSALSLLVAAAFAAPVASFAQSQPASDPVTRTEVVSQLQQLEQAGYKPSRNQYPADIQAAEARVAPTSGVGTEAGATAQSGTRVMPAHGADMLFSHH</sequence>
<organism evidence="3 4">
    <name type="scientific">Burkholderia ubonensis</name>
    <dbReference type="NCBI Taxonomy" id="101571"/>
    <lineage>
        <taxon>Bacteria</taxon>
        <taxon>Pseudomonadati</taxon>
        <taxon>Pseudomonadota</taxon>
        <taxon>Betaproteobacteria</taxon>
        <taxon>Burkholderiales</taxon>
        <taxon>Burkholderiaceae</taxon>
        <taxon>Burkholderia</taxon>
        <taxon>Burkholderia cepacia complex</taxon>
    </lineage>
</organism>
<keyword evidence="2" id="KW-0732">Signal</keyword>
<comment type="caution">
    <text evidence="3">The sequence shown here is derived from an EMBL/GenBank/DDBJ whole genome shotgun (WGS) entry which is preliminary data.</text>
</comment>
<evidence type="ECO:0000256" key="2">
    <source>
        <dbReference type="SAM" id="SignalP"/>
    </source>
</evidence>
<proteinExistence type="predicted"/>
<dbReference type="OrthoDB" id="9112952at2"/>
<reference evidence="3 4" key="1">
    <citation type="submission" date="2015-11" db="EMBL/GenBank/DDBJ databases">
        <title>Expanding the genomic diversity of Burkholderia species for the development of highly accurate diagnostics.</title>
        <authorList>
            <person name="Sahl J."/>
            <person name="Keim P."/>
            <person name="Wagner D."/>
        </authorList>
    </citation>
    <scope>NUCLEOTIDE SEQUENCE [LARGE SCALE GENOMIC DNA]</scope>
    <source>
        <strain evidence="3 4">MSMB2036</strain>
    </source>
</reference>
<gene>
    <name evidence="3" type="ORF">WJ33_21435</name>
</gene>
<dbReference type="RefSeq" id="WP_059750509.1">
    <property type="nucleotide sequence ID" value="NZ_CP013414.1"/>
</dbReference>